<keyword evidence="13" id="KW-1185">Reference proteome</keyword>
<feature type="coiled-coil region" evidence="8">
    <location>
        <begin position="54"/>
        <end position="88"/>
    </location>
</feature>
<feature type="compositionally biased region" description="Basic and acidic residues" evidence="9">
    <location>
        <begin position="537"/>
        <end position="547"/>
    </location>
</feature>
<dbReference type="GO" id="GO:0016787">
    <property type="term" value="F:hydrolase activity"/>
    <property type="evidence" value="ECO:0007669"/>
    <property type="project" value="UniProtKB-KW"/>
</dbReference>
<dbReference type="GO" id="GO:0005524">
    <property type="term" value="F:ATP binding"/>
    <property type="evidence" value="ECO:0007669"/>
    <property type="project" value="UniProtKB-KW"/>
</dbReference>
<dbReference type="Gene3D" id="1.20.120.1080">
    <property type="match status" value="1"/>
</dbReference>
<evidence type="ECO:0000256" key="3">
    <source>
        <dbReference type="ARBA" id="ARBA00022741"/>
    </source>
</evidence>
<feature type="domain" description="Helicase C-terminal" evidence="11">
    <location>
        <begin position="511"/>
        <end position="684"/>
    </location>
</feature>
<dbReference type="Pfam" id="PF00271">
    <property type="entry name" value="Helicase_C"/>
    <property type="match status" value="1"/>
</dbReference>
<evidence type="ECO:0000256" key="7">
    <source>
        <dbReference type="ARBA" id="ARBA00047984"/>
    </source>
</evidence>
<evidence type="ECO:0000259" key="11">
    <source>
        <dbReference type="PROSITE" id="PS51194"/>
    </source>
</evidence>
<dbReference type="EMBL" id="CP045895">
    <property type="protein sequence ID" value="QQP49404.1"/>
    <property type="molecule type" value="Genomic_DNA"/>
</dbReference>
<evidence type="ECO:0000256" key="1">
    <source>
        <dbReference type="ARBA" id="ARBA00008792"/>
    </source>
</evidence>
<dbReference type="Proteomes" id="UP000595437">
    <property type="component" value="Chromosome 6"/>
</dbReference>
<dbReference type="SMART" id="SM00490">
    <property type="entry name" value="HELICc"/>
    <property type="match status" value="1"/>
</dbReference>
<dbReference type="InterPro" id="IPR011709">
    <property type="entry name" value="DEAD-box_helicase_OB_fold"/>
</dbReference>
<evidence type="ECO:0000313" key="12">
    <source>
        <dbReference type="EMBL" id="QQP49404.1"/>
    </source>
</evidence>
<evidence type="ECO:0000256" key="5">
    <source>
        <dbReference type="ARBA" id="ARBA00022806"/>
    </source>
</evidence>
<sequence length="946" mass="106213">MGRQKKGFNWKSRIQKDGTLDNTETLRLQSSLADDSLKSENINDPNVSVLPSKKRTFKASLETKRKELEKITERKAKKAARADLLEKLVEVQVPEEELKSLTSLSQVQTKGLKRQFAEDEKAKAMDNKPSSSDKPIVPISRAKRSKVKNDRPPSNNDPSVLGFDEESSSSDEEDEESDEEMKEEPNEIQPSSDPETPPSPESKKLPNHSLKPDDASPMKTDESKSVSAVATPSMPARKTIFVPLNRTPDIVSSREKLPIIAEEQAIMEAISENPVLVLAGETGSGKTTQVPQFLYEAGYAQDGKMIGVTEPRRVAAVSMSKRVAQEMNLDFGEEVGYQIRFEGNSTDSTKIKFMTDGVLLREIEKDFLLTKYSVIILDEAHERSVFTDILIGLLSRIVPKRNKSGDPLRLVIMSATLRIEDFTENKRLFKVPPPVIKVESRQFDVTAHFNKKTPEDYVHESLKKGGILVFLTGQREVNLVVRKLRAMFRSSKDASLVSDLDSEGEENIESELRAAISKVKKKKKTDKAPASFETDALDCREEDKVSDMEEDEDTPSNKLGQPLWVLPLYSLLNSDKQSKVFQPPPEGYRLCVVATNIAETSLTIPGIKYVVDSGKVKTKFYDKVTGVSTYHANQRAGRAGRTAAGHCYRLYSSAVYENEFQMHCDPEITKRPVDDLVLQMKAMCMENIQVAEKKLAPGNVSYKELKEIQYKGRITKLGKAISSFPLSPKFGKMLALSHQHDLLPYSITLVAALSVQEVLLETPIGSGEELSEQMKKRYDKSEISKIRRAWAGKGNSYLLGDPMVLIRAVGAAEYDGCSPDFCHRYGLRLKAMREIRKLRRQLTNEVNIVLPGKNLALDPQLKPPSDEDAKLLRQIILSGLPDQVASKIHKEGKEWKFAYRFGQLEEPVFMHQTSVLRSLLPEWVCFQEVIEIKGKMYMRGLTVIDP</sequence>
<dbReference type="CDD" id="cd17982">
    <property type="entry name" value="DEXHc_DHX37"/>
    <property type="match status" value="1"/>
</dbReference>
<dbReference type="PROSITE" id="PS51192">
    <property type="entry name" value="HELICASE_ATP_BIND_1"/>
    <property type="match status" value="1"/>
</dbReference>
<evidence type="ECO:0000313" key="13">
    <source>
        <dbReference type="Proteomes" id="UP000595437"/>
    </source>
</evidence>
<dbReference type="Pfam" id="PF07717">
    <property type="entry name" value="OB_NTP_bind"/>
    <property type="match status" value="1"/>
</dbReference>
<feature type="region of interest" description="Disordered" evidence="9">
    <location>
        <begin position="530"/>
        <end position="557"/>
    </location>
</feature>
<name>A0A7T8K7W6_CALRO</name>
<dbReference type="SMART" id="SM00847">
    <property type="entry name" value="HA2"/>
    <property type="match status" value="1"/>
</dbReference>
<evidence type="ECO:0000256" key="6">
    <source>
        <dbReference type="ARBA" id="ARBA00022840"/>
    </source>
</evidence>
<dbReference type="PROSITE" id="PS51194">
    <property type="entry name" value="HELICASE_CTER"/>
    <property type="match status" value="1"/>
</dbReference>
<keyword evidence="8" id="KW-0175">Coiled coil</keyword>
<dbReference type="Gene3D" id="3.40.50.300">
    <property type="entry name" value="P-loop containing nucleotide triphosphate hydrolases"/>
    <property type="match status" value="2"/>
</dbReference>
<keyword evidence="6" id="KW-0067">ATP-binding</keyword>
<organism evidence="12 13">
    <name type="scientific">Caligus rogercresseyi</name>
    <name type="common">Sea louse</name>
    <dbReference type="NCBI Taxonomy" id="217165"/>
    <lineage>
        <taxon>Eukaryota</taxon>
        <taxon>Metazoa</taxon>
        <taxon>Ecdysozoa</taxon>
        <taxon>Arthropoda</taxon>
        <taxon>Crustacea</taxon>
        <taxon>Multicrustacea</taxon>
        <taxon>Hexanauplia</taxon>
        <taxon>Copepoda</taxon>
        <taxon>Siphonostomatoida</taxon>
        <taxon>Caligidae</taxon>
        <taxon>Caligus</taxon>
    </lineage>
</organism>
<feature type="domain" description="Helicase ATP-binding" evidence="10">
    <location>
        <begin position="267"/>
        <end position="435"/>
    </location>
</feature>
<dbReference type="GO" id="GO:0003724">
    <property type="term" value="F:RNA helicase activity"/>
    <property type="evidence" value="ECO:0007669"/>
    <property type="project" value="UniProtKB-EC"/>
</dbReference>
<evidence type="ECO:0000256" key="8">
    <source>
        <dbReference type="SAM" id="Coils"/>
    </source>
</evidence>
<comment type="similarity">
    <text evidence="1">Belongs to the DEAD box helicase family. DEAH subfamily.</text>
</comment>
<dbReference type="PANTHER" id="PTHR18934">
    <property type="entry name" value="ATP-DEPENDENT RNA HELICASE"/>
    <property type="match status" value="1"/>
</dbReference>
<proteinExistence type="inferred from homology"/>
<feature type="compositionally biased region" description="Basic and acidic residues" evidence="9">
    <location>
        <begin position="115"/>
        <end position="126"/>
    </location>
</feature>
<evidence type="ECO:0000256" key="2">
    <source>
        <dbReference type="ARBA" id="ARBA00012552"/>
    </source>
</evidence>
<evidence type="ECO:0000259" key="10">
    <source>
        <dbReference type="PROSITE" id="PS51192"/>
    </source>
</evidence>
<dbReference type="GO" id="GO:0000462">
    <property type="term" value="P:maturation of SSU-rRNA from tricistronic rRNA transcript (SSU-rRNA, 5.8S rRNA, LSU-rRNA)"/>
    <property type="evidence" value="ECO:0007669"/>
    <property type="project" value="TreeGrafter"/>
</dbReference>
<reference evidence="13" key="1">
    <citation type="submission" date="2021-01" db="EMBL/GenBank/DDBJ databases">
        <title>Caligus Genome Assembly.</title>
        <authorList>
            <person name="Gallardo-Escarate C."/>
        </authorList>
    </citation>
    <scope>NUCLEOTIDE SEQUENCE [LARGE SCALE GENOMIC DNA]</scope>
</reference>
<dbReference type="OrthoDB" id="10025033at2759"/>
<dbReference type="EC" id="3.6.4.13" evidence="2"/>
<dbReference type="Pfam" id="PF00270">
    <property type="entry name" value="DEAD"/>
    <property type="match status" value="1"/>
</dbReference>
<keyword evidence="3" id="KW-0547">Nucleotide-binding</keyword>
<accession>A0A7T8K7W6</accession>
<dbReference type="PANTHER" id="PTHR18934:SF99">
    <property type="entry name" value="ATP-DEPENDENT RNA HELICASE DHX37-RELATED"/>
    <property type="match status" value="1"/>
</dbReference>
<dbReference type="InterPro" id="IPR014001">
    <property type="entry name" value="Helicase_ATP-bd"/>
</dbReference>
<dbReference type="GO" id="GO:0005730">
    <property type="term" value="C:nucleolus"/>
    <property type="evidence" value="ECO:0007669"/>
    <property type="project" value="TreeGrafter"/>
</dbReference>
<feature type="region of interest" description="Disordered" evidence="9">
    <location>
        <begin position="102"/>
        <end position="231"/>
    </location>
</feature>
<evidence type="ECO:0000256" key="4">
    <source>
        <dbReference type="ARBA" id="ARBA00022801"/>
    </source>
</evidence>
<feature type="non-terminal residue" evidence="12">
    <location>
        <position position="1"/>
    </location>
</feature>
<dbReference type="FunFam" id="3.40.50.300:FF:000637">
    <property type="entry name" value="ATP-dependent RNA helicase DHX37/DHR1"/>
    <property type="match status" value="1"/>
</dbReference>
<dbReference type="CDD" id="cd18791">
    <property type="entry name" value="SF2_C_RHA"/>
    <property type="match status" value="1"/>
</dbReference>
<dbReference type="InterPro" id="IPR007502">
    <property type="entry name" value="Helicase-assoc_dom"/>
</dbReference>
<keyword evidence="5 12" id="KW-0347">Helicase</keyword>
<feature type="compositionally biased region" description="Basic and acidic residues" evidence="9">
    <location>
        <begin position="210"/>
        <end position="224"/>
    </location>
</feature>
<dbReference type="GO" id="GO:0003723">
    <property type="term" value="F:RNA binding"/>
    <property type="evidence" value="ECO:0007669"/>
    <property type="project" value="TreeGrafter"/>
</dbReference>
<dbReference type="InterPro" id="IPR002464">
    <property type="entry name" value="DNA/RNA_helicase_DEAH_CS"/>
</dbReference>
<dbReference type="InterPro" id="IPR001650">
    <property type="entry name" value="Helicase_C-like"/>
</dbReference>
<gene>
    <name evidence="12" type="ORF">FKW44_010064</name>
</gene>
<dbReference type="PROSITE" id="PS00690">
    <property type="entry name" value="DEAH_ATP_HELICASE"/>
    <property type="match status" value="1"/>
</dbReference>
<dbReference type="SUPFAM" id="SSF52540">
    <property type="entry name" value="P-loop containing nucleoside triphosphate hydrolases"/>
    <property type="match status" value="1"/>
</dbReference>
<keyword evidence="4" id="KW-0378">Hydrolase</keyword>
<feature type="compositionally biased region" description="Acidic residues" evidence="9">
    <location>
        <begin position="163"/>
        <end position="182"/>
    </location>
</feature>
<dbReference type="InterPro" id="IPR027417">
    <property type="entry name" value="P-loop_NTPase"/>
</dbReference>
<comment type="catalytic activity">
    <reaction evidence="7">
        <text>ATP + H2O = ADP + phosphate + H(+)</text>
        <dbReference type="Rhea" id="RHEA:13065"/>
        <dbReference type="ChEBI" id="CHEBI:15377"/>
        <dbReference type="ChEBI" id="CHEBI:15378"/>
        <dbReference type="ChEBI" id="CHEBI:30616"/>
        <dbReference type="ChEBI" id="CHEBI:43474"/>
        <dbReference type="ChEBI" id="CHEBI:456216"/>
        <dbReference type="EC" id="3.6.4.13"/>
    </reaction>
</comment>
<dbReference type="Pfam" id="PF21010">
    <property type="entry name" value="HA2_C"/>
    <property type="match status" value="1"/>
</dbReference>
<dbReference type="InterPro" id="IPR011545">
    <property type="entry name" value="DEAD/DEAH_box_helicase_dom"/>
</dbReference>
<dbReference type="AlphaFoldDB" id="A0A7T8K7W6"/>
<dbReference type="SMART" id="SM00487">
    <property type="entry name" value="DEXDc"/>
    <property type="match status" value="1"/>
</dbReference>
<protein>
    <recommendedName>
        <fullName evidence="2">RNA helicase</fullName>
        <ecNumber evidence="2">3.6.4.13</ecNumber>
    </recommendedName>
</protein>
<evidence type="ECO:0000256" key="9">
    <source>
        <dbReference type="SAM" id="MobiDB-lite"/>
    </source>
</evidence>